<evidence type="ECO:0000313" key="2">
    <source>
        <dbReference type="EMBL" id="HIZ25283.1"/>
    </source>
</evidence>
<keyword evidence="1" id="KW-1133">Transmembrane helix</keyword>
<evidence type="ECO:0000313" key="3">
    <source>
        <dbReference type="Proteomes" id="UP000824044"/>
    </source>
</evidence>
<gene>
    <name evidence="2" type="ORF">H9812_07465</name>
</gene>
<name>A0A9D2DYA0_9FIRM</name>
<accession>A0A9D2DYA0</accession>
<keyword evidence="1" id="KW-0812">Transmembrane</keyword>
<proteinExistence type="predicted"/>
<feature type="transmembrane region" description="Helical" evidence="1">
    <location>
        <begin position="64"/>
        <end position="89"/>
    </location>
</feature>
<keyword evidence="1" id="KW-0472">Membrane</keyword>
<protein>
    <submittedName>
        <fullName evidence="2">Uncharacterized protein</fullName>
    </submittedName>
</protein>
<dbReference type="AlphaFoldDB" id="A0A9D2DYA0"/>
<organism evidence="2 3">
    <name type="scientific">Candidatus Gallimonas intestinigallinarum</name>
    <dbReference type="NCBI Taxonomy" id="2838604"/>
    <lineage>
        <taxon>Bacteria</taxon>
        <taxon>Bacillati</taxon>
        <taxon>Bacillota</taxon>
        <taxon>Clostridia</taxon>
        <taxon>Candidatus Gallimonas</taxon>
    </lineage>
</organism>
<reference evidence="2" key="1">
    <citation type="journal article" date="2021" name="PeerJ">
        <title>Extensive microbial diversity within the chicken gut microbiome revealed by metagenomics and culture.</title>
        <authorList>
            <person name="Gilroy R."/>
            <person name="Ravi A."/>
            <person name="Getino M."/>
            <person name="Pursley I."/>
            <person name="Horton D.L."/>
            <person name="Alikhan N.F."/>
            <person name="Baker D."/>
            <person name="Gharbi K."/>
            <person name="Hall N."/>
            <person name="Watson M."/>
            <person name="Adriaenssens E.M."/>
            <person name="Foster-Nyarko E."/>
            <person name="Jarju S."/>
            <person name="Secka A."/>
            <person name="Antonio M."/>
            <person name="Oren A."/>
            <person name="Chaudhuri R.R."/>
            <person name="La Ragione R."/>
            <person name="Hildebrand F."/>
            <person name="Pallen M.J."/>
        </authorList>
    </citation>
    <scope>NUCLEOTIDE SEQUENCE</scope>
    <source>
        <strain evidence="2">CHK33-5263</strain>
    </source>
</reference>
<comment type="caution">
    <text evidence="2">The sequence shown here is derived from an EMBL/GenBank/DDBJ whole genome shotgun (WGS) entry which is preliminary data.</text>
</comment>
<sequence length="204" mass="23568">MARTTFYEESAISVNARAEERVARAFNIVGIICLVMAGIIILMSLTIVPTWIGTYVEGEVTLAWLIAQLVIWAMPIVALIGIFFLFWFFKRKKNVSFDYTFVEDEVRITKVFNGKSRKHQCTLNAEQMLKIGYADKDSFQRTLEGVRNKKAVYFTPNKEPAEGKMFIYILYSTSIEKTLYVLECRQQLLEFIVMAAGINKFERR</sequence>
<reference evidence="2" key="2">
    <citation type="submission" date="2021-04" db="EMBL/GenBank/DDBJ databases">
        <authorList>
            <person name="Gilroy R."/>
        </authorList>
    </citation>
    <scope>NUCLEOTIDE SEQUENCE</scope>
    <source>
        <strain evidence="2">CHK33-5263</strain>
    </source>
</reference>
<dbReference type="EMBL" id="DXBS01000136">
    <property type="protein sequence ID" value="HIZ25283.1"/>
    <property type="molecule type" value="Genomic_DNA"/>
</dbReference>
<evidence type="ECO:0000256" key="1">
    <source>
        <dbReference type="SAM" id="Phobius"/>
    </source>
</evidence>
<feature type="transmembrane region" description="Helical" evidence="1">
    <location>
        <begin position="25"/>
        <end position="52"/>
    </location>
</feature>
<dbReference type="Proteomes" id="UP000824044">
    <property type="component" value="Unassembled WGS sequence"/>
</dbReference>